<evidence type="ECO:0000256" key="3">
    <source>
        <dbReference type="ARBA" id="ARBA00023052"/>
    </source>
</evidence>
<dbReference type="GO" id="GO:0000287">
    <property type="term" value="F:magnesium ion binding"/>
    <property type="evidence" value="ECO:0007669"/>
    <property type="project" value="InterPro"/>
</dbReference>
<comment type="cofactor">
    <cofactor evidence="1">
        <name>thiamine diphosphate</name>
        <dbReference type="ChEBI" id="CHEBI:58937"/>
    </cofactor>
</comment>
<evidence type="ECO:0000256" key="2">
    <source>
        <dbReference type="ARBA" id="ARBA00007812"/>
    </source>
</evidence>
<dbReference type="Pfam" id="PF00205">
    <property type="entry name" value="TPP_enzyme_M"/>
    <property type="match status" value="1"/>
</dbReference>
<dbReference type="Pfam" id="PF02776">
    <property type="entry name" value="TPP_enzyme_N"/>
    <property type="match status" value="1"/>
</dbReference>
<dbReference type="GO" id="GO:0009097">
    <property type="term" value="P:isoleucine biosynthetic process"/>
    <property type="evidence" value="ECO:0007669"/>
    <property type="project" value="TreeGrafter"/>
</dbReference>
<dbReference type="FunFam" id="3.40.50.970:FF:000007">
    <property type="entry name" value="Acetolactate synthase"/>
    <property type="match status" value="1"/>
</dbReference>
<feature type="domain" description="Thiamine pyrophosphate enzyme central" evidence="5">
    <location>
        <begin position="198"/>
        <end position="334"/>
    </location>
</feature>
<dbReference type="InterPro" id="IPR011766">
    <property type="entry name" value="TPP_enzyme_TPP-bd"/>
</dbReference>
<dbReference type="InterPro" id="IPR029035">
    <property type="entry name" value="DHS-like_NAD/FAD-binding_dom"/>
</dbReference>
<evidence type="ECO:0000259" key="5">
    <source>
        <dbReference type="Pfam" id="PF00205"/>
    </source>
</evidence>
<dbReference type="PANTHER" id="PTHR18968">
    <property type="entry name" value="THIAMINE PYROPHOSPHATE ENZYMES"/>
    <property type="match status" value="1"/>
</dbReference>
<dbReference type="SUPFAM" id="SSF52518">
    <property type="entry name" value="Thiamin diphosphate-binding fold (THDP-binding)"/>
    <property type="match status" value="2"/>
</dbReference>
<evidence type="ECO:0000259" key="7">
    <source>
        <dbReference type="Pfam" id="PF02776"/>
    </source>
</evidence>
<dbReference type="GO" id="GO:0009099">
    <property type="term" value="P:L-valine biosynthetic process"/>
    <property type="evidence" value="ECO:0007669"/>
    <property type="project" value="TreeGrafter"/>
</dbReference>
<dbReference type="InterPro" id="IPR012000">
    <property type="entry name" value="Thiamin_PyroP_enz_cen_dom"/>
</dbReference>
<dbReference type="InterPro" id="IPR029061">
    <property type="entry name" value="THDP-binding"/>
</dbReference>
<dbReference type="PROSITE" id="PS00187">
    <property type="entry name" value="TPP_ENZYMES"/>
    <property type="match status" value="1"/>
</dbReference>
<dbReference type="GO" id="GO:0003984">
    <property type="term" value="F:acetolactate synthase activity"/>
    <property type="evidence" value="ECO:0007669"/>
    <property type="project" value="TreeGrafter"/>
</dbReference>
<evidence type="ECO:0000256" key="1">
    <source>
        <dbReference type="ARBA" id="ARBA00001964"/>
    </source>
</evidence>
<evidence type="ECO:0008006" key="9">
    <source>
        <dbReference type="Google" id="ProtNLM"/>
    </source>
</evidence>
<dbReference type="CDD" id="cd07035">
    <property type="entry name" value="TPP_PYR_POX_like"/>
    <property type="match status" value="1"/>
</dbReference>
<dbReference type="EMBL" id="UINC01000537">
    <property type="protein sequence ID" value="SUZ57032.1"/>
    <property type="molecule type" value="Genomic_DNA"/>
</dbReference>
<dbReference type="SUPFAM" id="SSF52467">
    <property type="entry name" value="DHS-like NAD/FAD-binding domain"/>
    <property type="match status" value="1"/>
</dbReference>
<dbReference type="GO" id="GO:0050660">
    <property type="term" value="F:flavin adenine dinucleotide binding"/>
    <property type="evidence" value="ECO:0007669"/>
    <property type="project" value="TreeGrafter"/>
</dbReference>
<keyword evidence="3 4" id="KW-0786">Thiamine pyrophosphate</keyword>
<sequence length="560" mass="60393">MINMSEIAAGQAVIELLRAEGVEYVFGVTGLTTNSMVTQMYGREDIKFIDTRHEEGAILMAYGYSKSTGKPSVCMTTSGPGTINLAGGMSLALKGRAPVIAIAGDTAMEYIGRDGSQAFDLVNVFKPLTKMAVQANKTERVPDLIREAFRIAMWGKQGPVLLDIPRDLLDKETLSDEMLSPNQYRTVNARTSGDLQAVSQAANLLLSAERPLLLAGGGVLDAEASAEAVQLAEILDMAMVPSYGHHDAIPNSHPHYIGPPGGRGSGEAHEVMDKADVILALGTKINQASSSWDYSVINEDTKIIQIDIDPTEIGRNYPVSVGIVGDAQRVAEQLVEEVLKMSAEGKTNNIWKSEFQSIAKKRIQRLVSEKSLSANPMMPQQVYPELTKALPKGSMVTIDAGVAPGLSYDRLFFEEPRTMFNYAGQGALGMGFSVGLGTKLGRPDRTAVSLHGDGGFLYTCGELNTAVRHNIPSVSIVLNNSCMGAEKSQQKALHNEKYVGVDLENPRFDKLAEVFGAKGYYVEHPSEIADTVAEAVKSNMPAVIEIPVQEYFPPSAPTPR</sequence>
<reference evidence="8" key="1">
    <citation type="submission" date="2018-05" db="EMBL/GenBank/DDBJ databases">
        <authorList>
            <person name="Lanie J.A."/>
            <person name="Ng W.-L."/>
            <person name="Kazmierczak K.M."/>
            <person name="Andrzejewski T.M."/>
            <person name="Davidsen T.M."/>
            <person name="Wayne K.J."/>
            <person name="Tettelin H."/>
            <person name="Glass J.I."/>
            <person name="Rusch D."/>
            <person name="Podicherti R."/>
            <person name="Tsui H.-C.T."/>
            <person name="Winkler M.E."/>
        </authorList>
    </citation>
    <scope>NUCLEOTIDE SEQUENCE</scope>
</reference>
<dbReference type="CDD" id="cd00568">
    <property type="entry name" value="TPP_enzymes"/>
    <property type="match status" value="1"/>
</dbReference>
<organism evidence="8">
    <name type="scientific">marine metagenome</name>
    <dbReference type="NCBI Taxonomy" id="408172"/>
    <lineage>
        <taxon>unclassified sequences</taxon>
        <taxon>metagenomes</taxon>
        <taxon>ecological metagenomes</taxon>
    </lineage>
</organism>
<dbReference type="InterPro" id="IPR000399">
    <property type="entry name" value="TPP-bd_CS"/>
</dbReference>
<protein>
    <recommendedName>
        <fullName evidence="9">Thiamine pyrophosphate-binding protein</fullName>
    </recommendedName>
</protein>
<dbReference type="Gene3D" id="3.40.50.970">
    <property type="match status" value="2"/>
</dbReference>
<proteinExistence type="inferred from homology"/>
<name>A0A381NR16_9ZZZZ</name>
<dbReference type="Pfam" id="PF02775">
    <property type="entry name" value="TPP_enzyme_C"/>
    <property type="match status" value="1"/>
</dbReference>
<dbReference type="AlphaFoldDB" id="A0A381NR16"/>
<dbReference type="GO" id="GO:0005948">
    <property type="term" value="C:acetolactate synthase complex"/>
    <property type="evidence" value="ECO:0007669"/>
    <property type="project" value="TreeGrafter"/>
</dbReference>
<accession>A0A381NR16</accession>
<dbReference type="Gene3D" id="3.40.50.1220">
    <property type="entry name" value="TPP-binding domain"/>
    <property type="match status" value="1"/>
</dbReference>
<evidence type="ECO:0000313" key="8">
    <source>
        <dbReference type="EMBL" id="SUZ57032.1"/>
    </source>
</evidence>
<dbReference type="InterPro" id="IPR012001">
    <property type="entry name" value="Thiamin_PyroP_enz_TPP-bd_dom"/>
</dbReference>
<evidence type="ECO:0000259" key="6">
    <source>
        <dbReference type="Pfam" id="PF02775"/>
    </source>
</evidence>
<dbReference type="GO" id="GO:0030976">
    <property type="term" value="F:thiamine pyrophosphate binding"/>
    <property type="evidence" value="ECO:0007669"/>
    <property type="project" value="InterPro"/>
</dbReference>
<gene>
    <name evidence="8" type="ORF">METZ01_LOCUS9886</name>
</gene>
<feature type="domain" description="Thiamine pyrophosphate enzyme TPP-binding" evidence="6">
    <location>
        <begin position="411"/>
        <end position="546"/>
    </location>
</feature>
<evidence type="ECO:0000256" key="4">
    <source>
        <dbReference type="RuleBase" id="RU362132"/>
    </source>
</evidence>
<feature type="domain" description="Thiamine pyrophosphate enzyme N-terminal TPP-binding" evidence="7">
    <location>
        <begin position="9"/>
        <end position="121"/>
    </location>
</feature>
<comment type="similarity">
    <text evidence="2 4">Belongs to the TPP enzyme family.</text>
</comment>
<dbReference type="InterPro" id="IPR045229">
    <property type="entry name" value="TPP_enz"/>
</dbReference>
<dbReference type="PANTHER" id="PTHR18968:SF13">
    <property type="entry name" value="ACETOLACTATE SYNTHASE CATALYTIC SUBUNIT, MITOCHONDRIAL"/>
    <property type="match status" value="1"/>
</dbReference>